<organism evidence="3 4">
    <name type="scientific">Plasmodiophora brassicae</name>
    <name type="common">Clubroot disease agent</name>
    <dbReference type="NCBI Taxonomy" id="37360"/>
    <lineage>
        <taxon>Eukaryota</taxon>
        <taxon>Sar</taxon>
        <taxon>Rhizaria</taxon>
        <taxon>Endomyxa</taxon>
        <taxon>Phytomyxea</taxon>
        <taxon>Plasmodiophorida</taxon>
        <taxon>Plasmodiophoridae</taxon>
        <taxon>Plasmodiophora</taxon>
    </lineage>
</organism>
<feature type="transmembrane region" description="Helical" evidence="1">
    <location>
        <begin position="540"/>
        <end position="561"/>
    </location>
</feature>
<feature type="transmembrane region" description="Helical" evidence="1">
    <location>
        <begin position="573"/>
        <end position="596"/>
    </location>
</feature>
<feature type="chain" id="PRO_5005193293" description="TRP C-terminal domain-containing protein" evidence="2">
    <location>
        <begin position="19"/>
        <end position="656"/>
    </location>
</feature>
<evidence type="ECO:0008006" key="5">
    <source>
        <dbReference type="Google" id="ProtNLM"/>
    </source>
</evidence>
<dbReference type="AlphaFoldDB" id="A0A0G4IVV8"/>
<keyword evidence="1" id="KW-0472">Membrane</keyword>
<feature type="non-terminal residue" evidence="3">
    <location>
        <position position="1"/>
    </location>
</feature>
<feature type="signal peptide" evidence="2">
    <location>
        <begin position="1"/>
        <end position="18"/>
    </location>
</feature>
<keyword evidence="4" id="KW-1185">Reference proteome</keyword>
<keyword evidence="1" id="KW-1133">Transmembrane helix</keyword>
<sequence>LMAPSPLIFAILVGGSRAVMACRAGVVAGVIIVTVSAWGAAMDGGPIGVTDLGQYPSLQLDPVTRSIVVVYGSAWGLKMTTCDAEQCDTESKRSRHLGCTPPLAAASLTFVRNRPFIAFAPLQSGNAATLYGMSCSDSSCAAFTTTKIGSTSNVGFAAAALVGANGLPLVAYMDKTRNSLAVATCLTDDCRSSHVTFPYKLGGFYHSYGSTDIVTAGNTTIISFQQWNPNGTTGTLQLCVCDQGTCDAPRIVTLGRSASEYSSVALDHSGNLLVAYADESYSILQLAVCSTSSLVAKDCTIRTLMNSAQAINWPVIRCTSRSLPVGGGLPIIAFFQAWEGGVGGALLVFKCAAPLCIDDTDQCVDASVVDESPLWIVSEMQISMVLRPSDGRPVITYSVYEAPNSFYLKLAICDSPSCEYSSTYEIDSFKDVTLLTLKFNVSFFIAAEIVVVVVTVVSLMMALYTPNKARLVNVYTMLPFTRDIIVDARYRNALGVLGSVHVRLYRLALNNLLLRSAMFSIAGAFLSSFSWLLYCGPENFFAYWHVFFLSLVPIGSSVMAYMAICNSCNRRNLLWAGSSCIFSLVVVLTLIVTYAVNSDSFECNTINITVPRALSVVGVAIVACTQLIGVFLCSRLYMALGLASPALLGNQWEDDI</sequence>
<reference evidence="3 4" key="1">
    <citation type="submission" date="2015-02" db="EMBL/GenBank/DDBJ databases">
        <authorList>
            <person name="Chooi Y.-H."/>
        </authorList>
    </citation>
    <scope>NUCLEOTIDE SEQUENCE [LARGE SCALE GENOMIC DNA]</scope>
    <source>
        <strain evidence="3">E3</strain>
    </source>
</reference>
<proteinExistence type="predicted"/>
<keyword evidence="1" id="KW-0812">Transmembrane</keyword>
<protein>
    <recommendedName>
        <fullName evidence="5">TRP C-terminal domain-containing protein</fullName>
    </recommendedName>
</protein>
<evidence type="ECO:0000313" key="3">
    <source>
        <dbReference type="EMBL" id="CEO99478.1"/>
    </source>
</evidence>
<feature type="transmembrane region" description="Helical" evidence="1">
    <location>
        <begin position="512"/>
        <end position="534"/>
    </location>
</feature>
<dbReference type="EMBL" id="CDSF01000090">
    <property type="protein sequence ID" value="CEO99478.1"/>
    <property type="molecule type" value="Genomic_DNA"/>
</dbReference>
<evidence type="ECO:0000313" key="4">
    <source>
        <dbReference type="Proteomes" id="UP000039324"/>
    </source>
</evidence>
<feature type="transmembrane region" description="Helical" evidence="1">
    <location>
        <begin position="443"/>
        <end position="464"/>
    </location>
</feature>
<feature type="transmembrane region" description="Helical" evidence="1">
    <location>
        <begin position="616"/>
        <end position="638"/>
    </location>
</feature>
<dbReference type="Proteomes" id="UP000039324">
    <property type="component" value="Unassembled WGS sequence"/>
</dbReference>
<name>A0A0G4IVV8_PLABS</name>
<gene>
    <name evidence="3" type="ORF">PBRA_001384</name>
</gene>
<keyword evidence="2" id="KW-0732">Signal</keyword>
<evidence type="ECO:0000256" key="1">
    <source>
        <dbReference type="SAM" id="Phobius"/>
    </source>
</evidence>
<evidence type="ECO:0000256" key="2">
    <source>
        <dbReference type="SAM" id="SignalP"/>
    </source>
</evidence>
<accession>A0A0G4IVV8</accession>